<feature type="transmembrane region" description="Helical" evidence="1">
    <location>
        <begin position="686"/>
        <end position="703"/>
    </location>
</feature>
<evidence type="ECO:0000313" key="4">
    <source>
        <dbReference type="Proteomes" id="UP000332933"/>
    </source>
</evidence>
<keyword evidence="4" id="KW-1185">Reference proteome</keyword>
<proteinExistence type="predicted"/>
<keyword evidence="1" id="KW-1133">Transmembrane helix</keyword>
<feature type="transmembrane region" description="Helical" evidence="1">
    <location>
        <begin position="1508"/>
        <end position="1531"/>
    </location>
</feature>
<keyword evidence="1" id="KW-0812">Transmembrane</keyword>
<protein>
    <submittedName>
        <fullName evidence="3">Aste57867_14097 protein</fullName>
    </submittedName>
</protein>
<name>A0A485L0P3_9STRA</name>
<gene>
    <name evidence="3" type="primary">Aste57867_14097</name>
    <name evidence="2" type="ORF">As57867_014046</name>
    <name evidence="3" type="ORF">ASTE57867_14097</name>
</gene>
<reference evidence="2" key="2">
    <citation type="submission" date="2019-06" db="EMBL/GenBank/DDBJ databases">
        <title>Genomics analysis of Aphanomyces spp. identifies a new class of oomycete effector associated with host adaptation.</title>
        <authorList>
            <person name="Gaulin E."/>
        </authorList>
    </citation>
    <scope>NUCLEOTIDE SEQUENCE</scope>
    <source>
        <strain evidence="2">CBS 578.67</strain>
    </source>
</reference>
<keyword evidence="1" id="KW-0472">Membrane</keyword>
<feature type="transmembrane region" description="Helical" evidence="1">
    <location>
        <begin position="715"/>
        <end position="737"/>
    </location>
</feature>
<reference evidence="3 4" key="1">
    <citation type="submission" date="2019-03" db="EMBL/GenBank/DDBJ databases">
        <authorList>
            <person name="Gaulin E."/>
            <person name="Dumas B."/>
        </authorList>
    </citation>
    <scope>NUCLEOTIDE SEQUENCE [LARGE SCALE GENOMIC DNA]</scope>
    <source>
        <strain evidence="3">CBS 568.67</strain>
    </source>
</reference>
<dbReference type="EMBL" id="CAADRA010005540">
    <property type="protein sequence ID" value="VFT90925.1"/>
    <property type="molecule type" value="Genomic_DNA"/>
</dbReference>
<feature type="transmembrane region" description="Helical" evidence="1">
    <location>
        <begin position="598"/>
        <end position="624"/>
    </location>
</feature>
<feature type="transmembrane region" description="Helical" evidence="1">
    <location>
        <begin position="1677"/>
        <end position="1696"/>
    </location>
</feature>
<evidence type="ECO:0000313" key="2">
    <source>
        <dbReference type="EMBL" id="KAF0695059.1"/>
    </source>
</evidence>
<dbReference type="Proteomes" id="UP000332933">
    <property type="component" value="Unassembled WGS sequence"/>
</dbReference>
<feature type="transmembrane region" description="Helical" evidence="1">
    <location>
        <begin position="1619"/>
        <end position="1637"/>
    </location>
</feature>
<evidence type="ECO:0000313" key="3">
    <source>
        <dbReference type="EMBL" id="VFT90925.1"/>
    </source>
</evidence>
<feature type="transmembrane region" description="Helical" evidence="1">
    <location>
        <begin position="907"/>
        <end position="927"/>
    </location>
</feature>
<evidence type="ECO:0000256" key="1">
    <source>
        <dbReference type="SAM" id="Phobius"/>
    </source>
</evidence>
<feature type="transmembrane region" description="Helical" evidence="1">
    <location>
        <begin position="644"/>
        <end position="666"/>
    </location>
</feature>
<feature type="transmembrane region" description="Helical" evidence="1">
    <location>
        <begin position="774"/>
        <end position="794"/>
    </location>
</feature>
<organism evidence="3 4">
    <name type="scientific">Aphanomyces stellatus</name>
    <dbReference type="NCBI Taxonomy" id="120398"/>
    <lineage>
        <taxon>Eukaryota</taxon>
        <taxon>Sar</taxon>
        <taxon>Stramenopiles</taxon>
        <taxon>Oomycota</taxon>
        <taxon>Saprolegniomycetes</taxon>
        <taxon>Saprolegniales</taxon>
        <taxon>Verrucalvaceae</taxon>
        <taxon>Aphanomyces</taxon>
    </lineage>
</organism>
<feature type="transmembrane region" description="Helical" evidence="1">
    <location>
        <begin position="25"/>
        <end position="47"/>
    </location>
</feature>
<dbReference type="EMBL" id="VJMH01005519">
    <property type="protein sequence ID" value="KAF0695059.1"/>
    <property type="molecule type" value="Genomic_DNA"/>
</dbReference>
<accession>A0A485L0P3</accession>
<sequence>MRVLPRVPTHATAIPLDRPPSLRRLGMTLLGCAYLVLSMTLCVWYPALLNPHFANDIWWAKYSPSTHQALVVDLFNAWLTTHSNGSLDLLAPRATMDKTYATSVATTKVYPTYVRRVLLTELTSIEFAIDNLRSLSAYWAGYMCTQYCWVDLNHRFEVAHTVGRQKRCESRYRANGAVYLETVLRNQVWDEFISTYGGDGGSFTIVIQNWLEQVPEGQNWLATTSTARELTTVDQEKEYWRANHIDYFQLQWQNHAQTGISESIVIQNALNRQLTIQLKSVARSREPWTSVVLYWLLANDLGFLASLNRSLIRSANNSITQPPSINIEDAFGLQDSNGDYVAQAELFRTSVGPFLSVDTFYIGIPSTVLAFYDGFQTALYSTLVQNPKFQFSFDSIPSLTVATIPPSWQKPNFVYYGGSPMCLTGDPVPYVQQTFGFYDICDTQPPLTATVTKYSGTFSTIAMTLQLEQTSPCIPQTLLPQCTLNLNTFLAVATDLVALASFDASLIPPAVFAIENLKVSIMQFASLQDETNWTLLTQPLLADSRWAFYGWNFIYDWIQGMREVVSFEGDVTSQVLMSVADPPLLLSSSNSVTSATRLMYILVLYVTAVLFSLAAICTFGIVLLRFQVEGTHLVWFNRIVGSVWVGRPLMLIRGITATLILSTTQLELANISLGQRSHFEFVPRPWLATLVIGSEATWVLYVVHDFLSILTNRFTIVYSPLSCVFGWLLVVTFEILMPLQPIASTDRTCIAKDMDSAVQCTSGSLQIGNWERVLIIYSILCISIGLAVLCGVSYRRRVHHTIDDPIRHVLGIADMYFQPPRCRERNDNLVLDNISCLMAGLVPIFHRKKQSTFDVKLWIIREDQQVPIHEPSKIFTFRAVRVQGCYNSPTAEILSPTTVFHRLKKKVIAFCGILYATSAIIGSVSYLQVSRVNLANDLFWATFNVTAAHTFIAKWMNEQLVLGVSLSDPFRFNIESINQDESFATANTAVQSSANFGAIMQYSELNILESTIVGLRQTDACTTPWIFTQYCFVDFEQKWELANTMTRQKRCQGMVSNGAVFLESILRNIPFDAFYSCWGSSFDQTIASELRQSLTGRLWLEGVALNPKASIPVEVAMWQASNISSFDTQWQNFKSIGLVNSYSVENALGTTYDFTLQYSNSTFRVAQQTTYKMYWGLANDFFAIAHNSSGIGGHSLIRSSPVYAFANATMQSMLFQNGTLHSPLGNAFTIIYNVIGPFGSVDMRFVPCPKQAQDAVRVIFKVLREVLFENNTAQVAFNQIDDPRSDINPAPKTWTDINFFTVGGSPLCPEVAITGSAPISFGMLTLLSWQTQCSSAYPWTFVNPTRNYVVTSVILANMSFASADGIGRTCAQNFKYIDVCMEFLSQTVTFVGTYMAHKLNSLTTLTSAATTAVQALNVEFLQFGQQDPTSPVILYRINVLDPTETDFAYFAWNFLIDWTLGQREAVSFEGDIGSTILLTELFPALLDQVNLGENPTNMAFYLRNTVEYITGLMIVVAALVVVYIFVSFGHVEVINLLEIQRVGAIIWVGRPLLFVRSLTGIALLSTCSLELVFNGYISYFVVVQDPWYKTMLAANEVTWMVAIVNDIAMAFTQEYTTQCAYVNSILVWIVSVVLSFVDPINHSMSINKQCTLVQVDAQVVCTSGTIKIGHFSRLTTIIGIVFGCNAICYVNARLFFARPPRSKINSIFVYSGARYLFTTANWIHDDIYYMDRMSAALNGILTLRLKNMMYALDVKLWRTFRVDLSDEFPLSPRTQEFDAIALSALPLTISL</sequence>
<dbReference type="OrthoDB" id="78800at2759"/>